<reference evidence="4 5" key="1">
    <citation type="submission" date="2020-08" db="EMBL/GenBank/DDBJ databases">
        <title>Genomic Encyclopedia of Type Strains, Phase IV (KMG-IV): sequencing the most valuable type-strain genomes for metagenomic binning, comparative biology and taxonomic classification.</title>
        <authorList>
            <person name="Goeker M."/>
        </authorList>
    </citation>
    <scope>NUCLEOTIDE SEQUENCE [LARGE SCALE GENOMIC DNA]</scope>
    <source>
        <strain evidence="4 5">DSM 102983</strain>
    </source>
</reference>
<dbReference type="Proteomes" id="UP000533637">
    <property type="component" value="Unassembled WGS sequence"/>
</dbReference>
<dbReference type="Pfam" id="PF01501">
    <property type="entry name" value="Glyco_transf_8"/>
    <property type="match status" value="1"/>
</dbReference>
<proteinExistence type="predicted"/>
<dbReference type="PANTHER" id="PTHR13778:SF47">
    <property type="entry name" value="LIPOPOLYSACCHARIDE 1,3-GALACTOSYLTRANSFERASE"/>
    <property type="match status" value="1"/>
</dbReference>
<organism evidence="4 5">
    <name type="scientific">Parabacteroides faecis</name>
    <dbReference type="NCBI Taxonomy" id="1217282"/>
    <lineage>
        <taxon>Bacteria</taxon>
        <taxon>Pseudomonadati</taxon>
        <taxon>Bacteroidota</taxon>
        <taxon>Bacteroidia</taxon>
        <taxon>Bacteroidales</taxon>
        <taxon>Tannerellaceae</taxon>
        <taxon>Parabacteroides</taxon>
    </lineage>
</organism>
<dbReference type="RefSeq" id="WP_183669305.1">
    <property type="nucleotide sequence ID" value="NZ_BMPB01000003.1"/>
</dbReference>
<protein>
    <submittedName>
        <fullName evidence="4">Lipopolysaccharide biosynthesis glycosyltransferase</fullName>
    </submittedName>
</protein>
<keyword evidence="2" id="KW-0808">Transferase</keyword>
<name>A0ABR6KHY7_9BACT</name>
<dbReference type="InterPro" id="IPR029044">
    <property type="entry name" value="Nucleotide-diphossugar_trans"/>
</dbReference>
<dbReference type="Gene3D" id="3.90.550.10">
    <property type="entry name" value="Spore Coat Polysaccharide Biosynthesis Protein SpsA, Chain A"/>
    <property type="match status" value="1"/>
</dbReference>
<keyword evidence="5" id="KW-1185">Reference proteome</keyword>
<keyword evidence="3" id="KW-0479">Metal-binding</keyword>
<dbReference type="InterPro" id="IPR050748">
    <property type="entry name" value="Glycosyltrans_8_dom-fam"/>
</dbReference>
<gene>
    <name evidence="4" type="ORF">GGQ57_001017</name>
</gene>
<dbReference type="InterPro" id="IPR002495">
    <property type="entry name" value="Glyco_trans_8"/>
</dbReference>
<evidence type="ECO:0000256" key="1">
    <source>
        <dbReference type="ARBA" id="ARBA00022676"/>
    </source>
</evidence>
<dbReference type="SUPFAM" id="SSF53448">
    <property type="entry name" value="Nucleotide-diphospho-sugar transferases"/>
    <property type="match status" value="1"/>
</dbReference>
<dbReference type="EMBL" id="JACHOC010000002">
    <property type="protein sequence ID" value="MBB4621123.1"/>
    <property type="molecule type" value="Genomic_DNA"/>
</dbReference>
<comment type="caution">
    <text evidence="4">The sequence shown here is derived from an EMBL/GenBank/DDBJ whole genome shotgun (WGS) entry which is preliminary data.</text>
</comment>
<dbReference type="CDD" id="cd04194">
    <property type="entry name" value="GT8_A4GalT_like"/>
    <property type="match status" value="1"/>
</dbReference>
<evidence type="ECO:0000313" key="4">
    <source>
        <dbReference type="EMBL" id="MBB4621123.1"/>
    </source>
</evidence>
<sequence>MIIACATDDNFIQHCSVMLTSLFENNKKEDIVVYLLTEGLKEISQRYIKNIELIYKCKIQICNINIALLNDFPLFPGDHVSIVTYFRLLLPDIIDNKISKILYLDSDIIITGSLKPLWDIKLTAPIAAVPESTSYQPENYKRLQYDSKYSYFNAGVILINLEYWRSHQLIDRFRDYLIKYPERVRWHDQDILNAVLHNNWLRLPIRWNALEGYFHTSFYRNTKLNKKNKIEIINEITNPIIVHYCAKNKPWCWGNNHPLKNLYFTYLEKTEWKYYNPKLTISKDNIKIIIRNILVLLRIKKTLFINIQQKDNNQI</sequence>
<keyword evidence="1" id="KW-0328">Glycosyltransferase</keyword>
<evidence type="ECO:0000256" key="2">
    <source>
        <dbReference type="ARBA" id="ARBA00022679"/>
    </source>
</evidence>
<accession>A0ABR6KHY7</accession>
<evidence type="ECO:0000256" key="3">
    <source>
        <dbReference type="ARBA" id="ARBA00022723"/>
    </source>
</evidence>
<dbReference type="PANTHER" id="PTHR13778">
    <property type="entry name" value="GLYCOSYLTRANSFERASE 8 DOMAIN-CONTAINING PROTEIN"/>
    <property type="match status" value="1"/>
</dbReference>
<evidence type="ECO:0000313" key="5">
    <source>
        <dbReference type="Proteomes" id="UP000533637"/>
    </source>
</evidence>